<dbReference type="CDD" id="cd00093">
    <property type="entry name" value="HTH_XRE"/>
    <property type="match status" value="1"/>
</dbReference>
<dbReference type="SMART" id="SM00530">
    <property type="entry name" value="HTH_XRE"/>
    <property type="match status" value="1"/>
</dbReference>
<sequence>MTGQTTEAETEARIAQRVRLERDARGWSLADLAERSGLAKATISKIERQEMSPTAVSLLKLATAFDLTLAGLLLRAEQATGRVSRAADQPLWRDPETGYLRQQIFSRSDFPLELVQVTMPPGQRVTLPASSFVRLRQLLMVQTGTLVLTEGASDRHDLKAGDCLAFGPPADATFANEATEPCTYTVFLMRS</sequence>
<evidence type="ECO:0000256" key="1">
    <source>
        <dbReference type="ARBA" id="ARBA00023125"/>
    </source>
</evidence>
<keyword evidence="4" id="KW-1185">Reference proteome</keyword>
<gene>
    <name evidence="3" type="ORF">ACELLULO517_04765</name>
</gene>
<dbReference type="Proteomes" id="UP000721844">
    <property type="component" value="Unassembled WGS sequence"/>
</dbReference>
<feature type="domain" description="HTH cro/C1-type" evidence="2">
    <location>
        <begin position="18"/>
        <end position="72"/>
    </location>
</feature>
<dbReference type="RefSeq" id="WP_227306170.1">
    <property type="nucleotide sequence ID" value="NZ_JAESVA010000002.1"/>
</dbReference>
<dbReference type="Pfam" id="PF01381">
    <property type="entry name" value="HTH_3"/>
    <property type="match status" value="1"/>
</dbReference>
<dbReference type="InterPro" id="IPR001387">
    <property type="entry name" value="Cro/C1-type_HTH"/>
</dbReference>
<dbReference type="GO" id="GO:0003677">
    <property type="term" value="F:DNA binding"/>
    <property type="evidence" value="ECO:0007669"/>
    <property type="project" value="UniProtKB-KW"/>
</dbReference>
<keyword evidence="1" id="KW-0238">DNA-binding</keyword>
<comment type="caution">
    <text evidence="3">The sequence shown here is derived from an EMBL/GenBank/DDBJ whole genome shotgun (WGS) entry which is preliminary data.</text>
</comment>
<dbReference type="AlphaFoldDB" id="A0A963YYU6"/>
<name>A0A963YYU6_9PROT</name>
<dbReference type="SUPFAM" id="SSF51182">
    <property type="entry name" value="RmlC-like cupins"/>
    <property type="match status" value="1"/>
</dbReference>
<evidence type="ECO:0000313" key="4">
    <source>
        <dbReference type="Proteomes" id="UP000721844"/>
    </source>
</evidence>
<dbReference type="InterPro" id="IPR010982">
    <property type="entry name" value="Lambda_DNA-bd_dom_sf"/>
</dbReference>
<reference evidence="3 4" key="1">
    <citation type="journal article" date="2021" name="Microorganisms">
        <title>Acidisoma silvae sp. nov. and Acidisomacellulosilytica sp. nov., Two Acidophilic Bacteria Isolated from Decaying Wood, Hydrolyzing Cellulose and Producing Poly-3-hydroxybutyrate.</title>
        <authorList>
            <person name="Mieszkin S."/>
            <person name="Pouder E."/>
            <person name="Uroz S."/>
            <person name="Simon-Colin C."/>
            <person name="Alain K."/>
        </authorList>
    </citation>
    <scope>NUCLEOTIDE SEQUENCE [LARGE SCALE GENOMIC DNA]</scope>
    <source>
        <strain evidence="3 4">HW T5.17</strain>
    </source>
</reference>
<organism evidence="3 4">
    <name type="scientific">Acidisoma cellulosilyticum</name>
    <dbReference type="NCBI Taxonomy" id="2802395"/>
    <lineage>
        <taxon>Bacteria</taxon>
        <taxon>Pseudomonadati</taxon>
        <taxon>Pseudomonadota</taxon>
        <taxon>Alphaproteobacteria</taxon>
        <taxon>Acetobacterales</taxon>
        <taxon>Acidocellaceae</taxon>
        <taxon>Acidisoma</taxon>
    </lineage>
</organism>
<dbReference type="PANTHER" id="PTHR46797:SF10">
    <property type="entry name" value="BLR1115 PROTEIN"/>
    <property type="match status" value="1"/>
</dbReference>
<evidence type="ECO:0000259" key="2">
    <source>
        <dbReference type="PROSITE" id="PS50943"/>
    </source>
</evidence>
<dbReference type="InterPro" id="IPR050807">
    <property type="entry name" value="TransReg_Diox_bact_type"/>
</dbReference>
<dbReference type="GO" id="GO:0003700">
    <property type="term" value="F:DNA-binding transcription factor activity"/>
    <property type="evidence" value="ECO:0007669"/>
    <property type="project" value="TreeGrafter"/>
</dbReference>
<dbReference type="InterPro" id="IPR011051">
    <property type="entry name" value="RmlC_Cupin_sf"/>
</dbReference>
<dbReference type="EMBL" id="JAESVA010000002">
    <property type="protein sequence ID" value="MCB8879535.1"/>
    <property type="molecule type" value="Genomic_DNA"/>
</dbReference>
<dbReference type="SUPFAM" id="SSF47413">
    <property type="entry name" value="lambda repressor-like DNA-binding domains"/>
    <property type="match status" value="1"/>
</dbReference>
<evidence type="ECO:0000313" key="3">
    <source>
        <dbReference type="EMBL" id="MCB8879535.1"/>
    </source>
</evidence>
<protein>
    <submittedName>
        <fullName evidence="3">Helix-turn-helix domain-containing protein</fullName>
    </submittedName>
</protein>
<proteinExistence type="predicted"/>
<accession>A0A963YYU6</accession>
<dbReference type="Gene3D" id="2.60.120.10">
    <property type="entry name" value="Jelly Rolls"/>
    <property type="match status" value="1"/>
</dbReference>
<dbReference type="GO" id="GO:0005829">
    <property type="term" value="C:cytosol"/>
    <property type="evidence" value="ECO:0007669"/>
    <property type="project" value="TreeGrafter"/>
</dbReference>
<dbReference type="Gene3D" id="1.10.260.40">
    <property type="entry name" value="lambda repressor-like DNA-binding domains"/>
    <property type="match status" value="1"/>
</dbReference>
<dbReference type="PROSITE" id="PS50943">
    <property type="entry name" value="HTH_CROC1"/>
    <property type="match status" value="1"/>
</dbReference>
<dbReference type="PANTHER" id="PTHR46797">
    <property type="entry name" value="HTH-TYPE TRANSCRIPTIONAL REGULATOR"/>
    <property type="match status" value="1"/>
</dbReference>
<dbReference type="InterPro" id="IPR014710">
    <property type="entry name" value="RmlC-like_jellyroll"/>
</dbReference>